<protein>
    <submittedName>
        <fullName evidence="8">Uncharacterized protein LOC100201069 isoform X3</fullName>
    </submittedName>
</protein>
<proteinExistence type="predicted"/>
<evidence type="ECO:0000256" key="4">
    <source>
        <dbReference type="ARBA" id="ARBA00022895"/>
    </source>
</evidence>
<dbReference type="InterPro" id="IPR019437">
    <property type="entry name" value="TPP1/Est3"/>
</dbReference>
<accession>A0ABM4DJR7</accession>
<comment type="subcellular location">
    <subcellularLocation>
        <location evidence="2">Chromosome</location>
        <location evidence="2">Telomere</location>
    </subcellularLocation>
    <subcellularLocation>
        <location evidence="1">Nucleus</location>
    </subcellularLocation>
</comment>
<dbReference type="Pfam" id="PF10341">
    <property type="entry name" value="TPP1"/>
    <property type="match status" value="1"/>
</dbReference>
<keyword evidence="5" id="KW-0539">Nucleus</keyword>
<organism evidence="7 8">
    <name type="scientific">Hydra vulgaris</name>
    <name type="common">Hydra</name>
    <name type="synonym">Hydra attenuata</name>
    <dbReference type="NCBI Taxonomy" id="6087"/>
    <lineage>
        <taxon>Eukaryota</taxon>
        <taxon>Metazoa</taxon>
        <taxon>Cnidaria</taxon>
        <taxon>Hydrozoa</taxon>
        <taxon>Hydroidolina</taxon>
        <taxon>Anthoathecata</taxon>
        <taxon>Aplanulata</taxon>
        <taxon>Hydridae</taxon>
        <taxon>Hydra</taxon>
    </lineage>
</organism>
<keyword evidence="7" id="KW-1185">Reference proteome</keyword>
<evidence type="ECO:0000256" key="1">
    <source>
        <dbReference type="ARBA" id="ARBA00004123"/>
    </source>
</evidence>
<reference evidence="8" key="1">
    <citation type="submission" date="2025-08" db="UniProtKB">
        <authorList>
            <consortium name="RefSeq"/>
        </authorList>
    </citation>
    <scope>IDENTIFICATION</scope>
</reference>
<dbReference type="RefSeq" id="XP_065674771.1">
    <property type="nucleotide sequence ID" value="XM_065818699.1"/>
</dbReference>
<keyword evidence="3" id="KW-0158">Chromosome</keyword>
<evidence type="ECO:0000256" key="3">
    <source>
        <dbReference type="ARBA" id="ARBA00022454"/>
    </source>
</evidence>
<name>A0ABM4DJR7_HYDVU</name>
<sequence>MKCTSWLADFIKNSSEQPPEWLFINQFLEQSDNGILCEASDKTHQIKAFITNEAIQNFEKKRDLHVRHIKGGLILCQKFCFESLYPYSFNTLLKISCFDSPGGLSVAQIVDHLPLLETSKKSKLELCHKVCHQFLNKTSYNKNDWIIQDFEEKILKEKEGWVEKNSVFNNTWKDSWYATPLVEYPSSQQQIEVFFAVYLVCLHHLRSICNTTLYW</sequence>
<feature type="domain" description="Shelterin complex subunit TPP1/Est3" evidence="6">
    <location>
        <begin position="12"/>
        <end position="80"/>
    </location>
</feature>
<dbReference type="Gene3D" id="2.40.50.960">
    <property type="match status" value="1"/>
</dbReference>
<evidence type="ECO:0000256" key="5">
    <source>
        <dbReference type="ARBA" id="ARBA00023242"/>
    </source>
</evidence>
<evidence type="ECO:0000313" key="8">
    <source>
        <dbReference type="RefSeq" id="XP_065674771.1"/>
    </source>
</evidence>
<gene>
    <name evidence="8" type="primary">LOC100201069</name>
</gene>
<dbReference type="Proteomes" id="UP001652625">
    <property type="component" value="Chromosome 15"/>
</dbReference>
<keyword evidence="4" id="KW-0779">Telomere</keyword>
<evidence type="ECO:0000256" key="2">
    <source>
        <dbReference type="ARBA" id="ARBA00004574"/>
    </source>
</evidence>
<dbReference type="GeneID" id="100201069"/>
<evidence type="ECO:0000259" key="6">
    <source>
        <dbReference type="Pfam" id="PF10341"/>
    </source>
</evidence>
<evidence type="ECO:0000313" key="7">
    <source>
        <dbReference type="Proteomes" id="UP001652625"/>
    </source>
</evidence>